<reference evidence="2 3" key="1">
    <citation type="submission" date="2024-04" db="EMBL/GenBank/DDBJ databases">
        <title>Two novel Raoultella species associated with bleeding cankers of broadleaf hosts, Raoultella scottia sp. nov. and Raoultella lignicola sp. nov.</title>
        <authorList>
            <person name="Brady C.L."/>
        </authorList>
    </citation>
    <scope>NUCLEOTIDE SEQUENCE [LARGE SCALE GENOMIC DNA]</scope>
    <source>
        <strain evidence="2 3">TW_WC1a.1</strain>
    </source>
</reference>
<dbReference type="EMBL" id="JARXNK020000104">
    <property type="protein sequence ID" value="MEL0552943.1"/>
    <property type="molecule type" value="Genomic_DNA"/>
</dbReference>
<gene>
    <name evidence="2" type="ORF">QFI96_014700</name>
</gene>
<protein>
    <submittedName>
        <fullName evidence="2">Ogr/Delta-like zinc finger family protein</fullName>
    </submittedName>
</protein>
<name>A0ABU9F991_9ENTR</name>
<sequence>MSRNLKIICNECEGPAIVTKTHRKTALFADLYCQCKDAECGHTFVLNVTYSHTLSPSARNGRQLVKSLLELLRPEDRQMALDLLQGRS</sequence>
<keyword evidence="3" id="KW-1185">Reference proteome</keyword>
<evidence type="ECO:0000313" key="3">
    <source>
        <dbReference type="Proteomes" id="UP001312893"/>
    </source>
</evidence>
<dbReference type="Proteomes" id="UP001312893">
    <property type="component" value="Unassembled WGS sequence"/>
</dbReference>
<evidence type="ECO:0000259" key="1">
    <source>
        <dbReference type="Pfam" id="PF04606"/>
    </source>
</evidence>
<dbReference type="RefSeq" id="WP_186727588.1">
    <property type="nucleotide sequence ID" value="NZ_JARXNK020000104.1"/>
</dbReference>
<accession>A0ABU9F991</accession>
<feature type="domain" description="Zinc finger Ogr/Delta-type" evidence="1">
    <location>
        <begin position="9"/>
        <end position="54"/>
    </location>
</feature>
<comment type="caution">
    <text evidence="2">The sequence shown here is derived from an EMBL/GenBank/DDBJ whole genome shotgun (WGS) entry which is preliminary data.</text>
</comment>
<dbReference type="Pfam" id="PF04606">
    <property type="entry name" value="Ogr_Delta"/>
    <property type="match status" value="1"/>
</dbReference>
<organism evidence="2 3">
    <name type="scientific">Raoultella lignicola</name>
    <dbReference type="NCBI Taxonomy" id="3040939"/>
    <lineage>
        <taxon>Bacteria</taxon>
        <taxon>Pseudomonadati</taxon>
        <taxon>Pseudomonadota</taxon>
        <taxon>Gammaproteobacteria</taxon>
        <taxon>Enterobacterales</taxon>
        <taxon>Enterobacteriaceae</taxon>
        <taxon>Klebsiella/Raoultella group</taxon>
        <taxon>Raoultella</taxon>
    </lineage>
</organism>
<evidence type="ECO:0000313" key="2">
    <source>
        <dbReference type="EMBL" id="MEL0552943.1"/>
    </source>
</evidence>
<dbReference type="InterPro" id="IPR007684">
    <property type="entry name" value="Znf_Ogr/Delta"/>
</dbReference>
<proteinExistence type="predicted"/>